<dbReference type="Proteomes" id="UP000177232">
    <property type="component" value="Unassembled WGS sequence"/>
</dbReference>
<reference evidence="1 2" key="1">
    <citation type="journal article" date="2016" name="Nat. Commun.">
        <title>Thousands of microbial genomes shed light on interconnected biogeochemical processes in an aquifer system.</title>
        <authorList>
            <person name="Anantharaman K."/>
            <person name="Brown C.T."/>
            <person name="Hug L.A."/>
            <person name="Sharon I."/>
            <person name="Castelle C.J."/>
            <person name="Probst A.J."/>
            <person name="Thomas B.C."/>
            <person name="Singh A."/>
            <person name="Wilkins M.J."/>
            <person name="Karaoz U."/>
            <person name="Brodie E.L."/>
            <person name="Williams K.H."/>
            <person name="Hubbard S.S."/>
            <person name="Banfield J.F."/>
        </authorList>
    </citation>
    <scope>NUCLEOTIDE SEQUENCE [LARGE SCALE GENOMIC DNA]</scope>
</reference>
<sequence length="354" mass="39280">MGAGIFMSVLVFVPIMEAADRNDYDLLSTDPATGLYRYRANSSFKTVGDCYENTVDINNLGFHGPPVSREKGEDVFRIVVIGSSYASAIQVPIKDMYSTLLQEKLNADLRRASAYEVIPIALGQNRTLLNMFYYLNYGAALKPDVVVTIESDYELVTQNSIDIPTFDAQGALVLETPKSGESALVAFIRSISRHAKLLVNLYNRFLVLKSSVSSFLADPFSSAVATASPADAPSTEDAMQAEQARWQMKEKILSAYAKQVMRDGAQFVFASWTGRWVATSTALELPRHLKDISARNDFSYVDLAPAFRAAELSSGRQGRYECDYHWNPDGNRYIADALFNYLTSHPELLSRPSP</sequence>
<organism evidence="1 2">
    <name type="scientific">Candidatus Kaiserbacteria bacterium RIFCSPHIGHO2_02_FULL_55_17</name>
    <dbReference type="NCBI Taxonomy" id="1798496"/>
    <lineage>
        <taxon>Bacteria</taxon>
        <taxon>Candidatus Kaiseribacteriota</taxon>
    </lineage>
</organism>
<protein>
    <recommendedName>
        <fullName evidence="3">AlgX/AlgJ SGNH hydrolase-like domain-containing protein</fullName>
    </recommendedName>
</protein>
<dbReference type="STRING" id="1798496.A3C94_01710"/>
<name>A0A1F6DUN9_9BACT</name>
<dbReference type="SUPFAM" id="SSF52266">
    <property type="entry name" value="SGNH hydrolase"/>
    <property type="match status" value="1"/>
</dbReference>
<proteinExistence type="predicted"/>
<dbReference type="EMBL" id="MFLJ01000005">
    <property type="protein sequence ID" value="OGG64990.1"/>
    <property type="molecule type" value="Genomic_DNA"/>
</dbReference>
<gene>
    <name evidence="1" type="ORF">A3C94_01710</name>
</gene>
<evidence type="ECO:0000313" key="1">
    <source>
        <dbReference type="EMBL" id="OGG64990.1"/>
    </source>
</evidence>
<dbReference type="InterPro" id="IPR036514">
    <property type="entry name" value="SGNH_hydro_sf"/>
</dbReference>
<comment type="caution">
    <text evidence="1">The sequence shown here is derived from an EMBL/GenBank/DDBJ whole genome shotgun (WGS) entry which is preliminary data.</text>
</comment>
<dbReference type="AlphaFoldDB" id="A0A1F6DUN9"/>
<accession>A0A1F6DUN9</accession>
<dbReference type="Gene3D" id="3.40.50.1110">
    <property type="entry name" value="SGNH hydrolase"/>
    <property type="match status" value="1"/>
</dbReference>
<evidence type="ECO:0008006" key="3">
    <source>
        <dbReference type="Google" id="ProtNLM"/>
    </source>
</evidence>
<evidence type="ECO:0000313" key="2">
    <source>
        <dbReference type="Proteomes" id="UP000177232"/>
    </source>
</evidence>